<dbReference type="AlphaFoldDB" id="A0A5E4D9I1"/>
<feature type="region of interest" description="Disordered" evidence="1">
    <location>
        <begin position="49"/>
        <end position="138"/>
    </location>
</feature>
<protein>
    <recommendedName>
        <fullName evidence="5">Secreted protein</fullName>
    </recommendedName>
</protein>
<comment type="caution">
    <text evidence="3">The sequence shown here is derived from an EMBL/GenBank/DDBJ whole genome shotgun (WGS) entry which is preliminary data.</text>
</comment>
<feature type="compositionally biased region" description="Low complexity" evidence="1">
    <location>
        <begin position="75"/>
        <end position="84"/>
    </location>
</feature>
<feature type="compositionally biased region" description="Gly residues" evidence="1">
    <location>
        <begin position="85"/>
        <end position="96"/>
    </location>
</feature>
<dbReference type="EMBL" id="CABDUW010003875">
    <property type="protein sequence ID" value="VTJ89852.1"/>
    <property type="molecule type" value="Genomic_DNA"/>
</dbReference>
<accession>A0A5E4D9I1</accession>
<proteinExistence type="predicted"/>
<feature type="compositionally biased region" description="Low complexity" evidence="1">
    <location>
        <begin position="110"/>
        <end position="121"/>
    </location>
</feature>
<evidence type="ECO:0000256" key="1">
    <source>
        <dbReference type="SAM" id="MobiDB-lite"/>
    </source>
</evidence>
<gene>
    <name evidence="3" type="ORF">MONAX_5E015661</name>
</gene>
<evidence type="ECO:0000313" key="3">
    <source>
        <dbReference type="EMBL" id="VTJ89852.1"/>
    </source>
</evidence>
<feature type="chain" id="PRO_5023079539" description="Secreted protein" evidence="2">
    <location>
        <begin position="22"/>
        <end position="138"/>
    </location>
</feature>
<sequence>MATTSLRFFFFLFSGKVLIQSRETDVSKKEFCKPHILSPSAPWGWKGVLGAPARDPTPSAASAAVGSARFRRTVAQGTTRQPQAAGGGGGGCGGGAQAPRRSCASEEPAGRGAPAGNPGRDGVPRPSKARTPHQCGCG</sequence>
<organism evidence="3 4">
    <name type="scientific">Marmota monax</name>
    <name type="common">Woodchuck</name>
    <dbReference type="NCBI Taxonomy" id="9995"/>
    <lineage>
        <taxon>Eukaryota</taxon>
        <taxon>Metazoa</taxon>
        <taxon>Chordata</taxon>
        <taxon>Craniata</taxon>
        <taxon>Vertebrata</taxon>
        <taxon>Euteleostomi</taxon>
        <taxon>Mammalia</taxon>
        <taxon>Eutheria</taxon>
        <taxon>Euarchontoglires</taxon>
        <taxon>Glires</taxon>
        <taxon>Rodentia</taxon>
        <taxon>Sciuromorpha</taxon>
        <taxon>Sciuridae</taxon>
        <taxon>Xerinae</taxon>
        <taxon>Marmotini</taxon>
        <taxon>Marmota</taxon>
    </lineage>
</organism>
<keyword evidence="4" id="KW-1185">Reference proteome</keyword>
<reference evidence="3" key="1">
    <citation type="submission" date="2019-04" db="EMBL/GenBank/DDBJ databases">
        <authorList>
            <person name="Alioto T."/>
            <person name="Alioto T."/>
        </authorList>
    </citation>
    <scope>NUCLEOTIDE SEQUENCE [LARGE SCALE GENOMIC DNA]</scope>
</reference>
<feature type="signal peptide" evidence="2">
    <location>
        <begin position="1"/>
        <end position="21"/>
    </location>
</feature>
<evidence type="ECO:0000313" key="4">
    <source>
        <dbReference type="Proteomes" id="UP000335636"/>
    </source>
</evidence>
<evidence type="ECO:0000256" key="2">
    <source>
        <dbReference type="SAM" id="SignalP"/>
    </source>
</evidence>
<dbReference type="Proteomes" id="UP000335636">
    <property type="component" value="Unassembled WGS sequence"/>
</dbReference>
<evidence type="ECO:0008006" key="5">
    <source>
        <dbReference type="Google" id="ProtNLM"/>
    </source>
</evidence>
<name>A0A5E4D9I1_MARMO</name>
<feature type="non-terminal residue" evidence="3">
    <location>
        <position position="138"/>
    </location>
</feature>
<keyword evidence="2" id="KW-0732">Signal</keyword>